<evidence type="ECO:0000256" key="7">
    <source>
        <dbReference type="SAM" id="Phobius"/>
    </source>
</evidence>
<evidence type="ECO:0000256" key="4">
    <source>
        <dbReference type="ARBA" id="ARBA00022692"/>
    </source>
</evidence>
<feature type="transmembrane region" description="Helical" evidence="7">
    <location>
        <begin position="470"/>
        <end position="488"/>
    </location>
</feature>
<evidence type="ECO:0000313" key="8">
    <source>
        <dbReference type="EMBL" id="RVU03820.1"/>
    </source>
</evidence>
<comment type="subcellular location">
    <subcellularLocation>
        <location evidence="1">Membrane</location>
        <topology evidence="1">Multi-pass membrane protein</topology>
    </subcellularLocation>
</comment>
<keyword evidence="9" id="KW-1185">Reference proteome</keyword>
<keyword evidence="4 7" id="KW-0812">Transmembrane</keyword>
<dbReference type="Pfam" id="PF07690">
    <property type="entry name" value="MFS_1"/>
    <property type="match status" value="1"/>
</dbReference>
<dbReference type="GO" id="GO:0022857">
    <property type="term" value="F:transmembrane transporter activity"/>
    <property type="evidence" value="ECO:0007669"/>
    <property type="project" value="InterPro"/>
</dbReference>
<evidence type="ECO:0000256" key="1">
    <source>
        <dbReference type="ARBA" id="ARBA00004141"/>
    </source>
</evidence>
<evidence type="ECO:0000256" key="6">
    <source>
        <dbReference type="ARBA" id="ARBA00023136"/>
    </source>
</evidence>
<dbReference type="PANTHER" id="PTHR12778:SF10">
    <property type="entry name" value="MAJOR FACILITATOR SUPERFAMILY DOMAIN-CONTAINING PROTEIN 3"/>
    <property type="match status" value="1"/>
</dbReference>
<comment type="similarity">
    <text evidence="2">Belongs to the major facilitator superfamily.</text>
</comment>
<keyword evidence="3" id="KW-0813">Transport</keyword>
<dbReference type="InterPro" id="IPR011701">
    <property type="entry name" value="MFS"/>
</dbReference>
<keyword evidence="5 7" id="KW-1133">Transmembrane helix</keyword>
<dbReference type="PANTHER" id="PTHR12778">
    <property type="entry name" value="SOLUTE CARRIER FAMILY 33 ACETYL-COA TRANSPORTER -RELATED"/>
    <property type="match status" value="1"/>
</dbReference>
<feature type="transmembrane region" description="Helical" evidence="7">
    <location>
        <begin position="435"/>
        <end position="458"/>
    </location>
</feature>
<feature type="transmembrane region" description="Helical" evidence="7">
    <location>
        <begin position="500"/>
        <end position="520"/>
    </location>
</feature>
<dbReference type="NCBIfam" id="TIGR00901">
    <property type="entry name" value="2A0125"/>
    <property type="match status" value="1"/>
</dbReference>
<feature type="transmembrane region" description="Helical" evidence="7">
    <location>
        <begin position="254"/>
        <end position="274"/>
    </location>
</feature>
<feature type="transmembrane region" description="Helical" evidence="7">
    <location>
        <begin position="316"/>
        <end position="335"/>
    </location>
</feature>
<feature type="transmembrane region" description="Helical" evidence="7">
    <location>
        <begin position="162"/>
        <end position="181"/>
    </location>
</feature>
<dbReference type="EMBL" id="SACO01000012">
    <property type="protein sequence ID" value="RVU03820.1"/>
    <property type="molecule type" value="Genomic_DNA"/>
</dbReference>
<organism evidence="8 9">
    <name type="scientific">Novosphingobium umbonatum</name>
    <dbReference type="NCBI Taxonomy" id="1908524"/>
    <lineage>
        <taxon>Bacteria</taxon>
        <taxon>Pseudomonadati</taxon>
        <taxon>Pseudomonadota</taxon>
        <taxon>Alphaproteobacteria</taxon>
        <taxon>Sphingomonadales</taxon>
        <taxon>Sphingomonadaceae</taxon>
        <taxon>Novosphingobium</taxon>
    </lineage>
</organism>
<sequence length="532" mass="56554">MLGFGFSSGLPFALLIGTLNAWLGEVGVKLATIGVLSWIGLSYSFKFLWAPVVDRVKLPVLEALGRRRSWILLCQSVLTLALAGLSLTDPVAAIGSFAVLAFVAAFASATQDIALDAWRIENADEQTSVELLTALYQFGYRTASIVGGALALMLAARISWPQVFGAMTVVMGLMAFVTLRAPDTERTITARLHSDLAQVGELTAATRAALLMVVLASWGWAVACIARFMIHMLAPAAAGTKPPSVAEFTRAQGPWIVVATVFVPLIVASISNLLKARGVAVQAQEDSAAGPLRAIGNHIYAALVTPMAELAGRLKGGVLVVMGFILTYAFCYNIWSSFAFPFYLDHLHYTKDEVAFASKIFGIIMTMTGISLGGYLFLRIGRFPTVLLGALLPPLGNLLYADLADGGHAIDAFSGAVGLQQLGAWLGADLRMLRLLLAICYENIATGIAGTAFVAYVSSVVSKRYTAIQYALLSSLTFLVGTLGRGVAGEAFDTYGYGPVFRYTALAGVVSVSFVLLEWLRVGNKVAEKAEG</sequence>
<feature type="transmembrane region" description="Helical" evidence="7">
    <location>
        <begin position="31"/>
        <end position="49"/>
    </location>
</feature>
<evidence type="ECO:0000256" key="3">
    <source>
        <dbReference type="ARBA" id="ARBA00022448"/>
    </source>
</evidence>
<feature type="transmembrane region" description="Helical" evidence="7">
    <location>
        <begin position="138"/>
        <end position="156"/>
    </location>
</feature>
<name>A0A3S2Y762_9SPHN</name>
<dbReference type="InterPro" id="IPR036259">
    <property type="entry name" value="MFS_trans_sf"/>
</dbReference>
<feature type="transmembrane region" description="Helical" evidence="7">
    <location>
        <begin position="385"/>
        <end position="401"/>
    </location>
</feature>
<proteinExistence type="inferred from homology"/>
<reference evidence="8 9" key="1">
    <citation type="submission" date="2019-01" db="EMBL/GenBank/DDBJ databases">
        <authorList>
            <person name="Chen W.-M."/>
        </authorList>
    </citation>
    <scope>NUCLEOTIDE SEQUENCE [LARGE SCALE GENOMIC DNA]</scope>
    <source>
        <strain evidence="8 9">FSY-9</strain>
    </source>
</reference>
<dbReference type="InterPro" id="IPR004752">
    <property type="entry name" value="AmpG_permease/AT-1"/>
</dbReference>
<feature type="transmembrane region" description="Helical" evidence="7">
    <location>
        <begin position="94"/>
        <end position="118"/>
    </location>
</feature>
<dbReference type="Proteomes" id="UP000282837">
    <property type="component" value="Unassembled WGS sequence"/>
</dbReference>
<dbReference type="GO" id="GO:0016020">
    <property type="term" value="C:membrane"/>
    <property type="evidence" value="ECO:0007669"/>
    <property type="project" value="UniProtKB-SubCell"/>
</dbReference>
<feature type="transmembrane region" description="Helical" evidence="7">
    <location>
        <begin position="70"/>
        <end position="88"/>
    </location>
</feature>
<dbReference type="Gene3D" id="1.20.1250.20">
    <property type="entry name" value="MFS general substrate transporter like domains"/>
    <property type="match status" value="2"/>
</dbReference>
<evidence type="ECO:0000313" key="9">
    <source>
        <dbReference type="Proteomes" id="UP000282837"/>
    </source>
</evidence>
<protein>
    <submittedName>
        <fullName evidence="8">MFS transporter</fullName>
    </submittedName>
</protein>
<dbReference type="OrthoDB" id="9787815at2"/>
<dbReference type="AlphaFoldDB" id="A0A3S2Y762"/>
<evidence type="ECO:0000256" key="2">
    <source>
        <dbReference type="ARBA" id="ARBA00008335"/>
    </source>
</evidence>
<comment type="caution">
    <text evidence="8">The sequence shown here is derived from an EMBL/GenBank/DDBJ whole genome shotgun (WGS) entry which is preliminary data.</text>
</comment>
<keyword evidence="6 7" id="KW-0472">Membrane</keyword>
<accession>A0A3S2Y762</accession>
<evidence type="ECO:0000256" key="5">
    <source>
        <dbReference type="ARBA" id="ARBA00022989"/>
    </source>
</evidence>
<gene>
    <name evidence="8" type="ORF">EOE18_14140</name>
</gene>
<feature type="transmembrane region" description="Helical" evidence="7">
    <location>
        <begin position="355"/>
        <end position="378"/>
    </location>
</feature>
<dbReference type="SUPFAM" id="SSF103473">
    <property type="entry name" value="MFS general substrate transporter"/>
    <property type="match status" value="1"/>
</dbReference>
<feature type="transmembrane region" description="Helical" evidence="7">
    <location>
        <begin position="208"/>
        <end position="234"/>
    </location>
</feature>